<dbReference type="GO" id="GO:0030677">
    <property type="term" value="C:ribonuclease P complex"/>
    <property type="evidence" value="ECO:0007669"/>
    <property type="project" value="TreeGrafter"/>
</dbReference>
<dbReference type="Pfam" id="PF00825">
    <property type="entry name" value="Ribonuclease_P"/>
    <property type="match status" value="1"/>
</dbReference>
<evidence type="ECO:0000256" key="4">
    <source>
        <dbReference type="ARBA" id="ARBA00022801"/>
    </source>
</evidence>
<sequence>MLPPRHKLHRPADFRATIRGGRRAGRRTLVLHLRRVRATDVDADAGPARWGGPRVGLVVSKKVGDAVTRHAVSRRLRHVMLNLAGEIGDDADIVIRALPAAAHASSAELEGDIRSALAKLA</sequence>
<evidence type="ECO:0000313" key="8">
    <source>
        <dbReference type="EMBL" id="APT91577.1"/>
    </source>
</evidence>
<dbReference type="InterPro" id="IPR000100">
    <property type="entry name" value="RNase_P"/>
</dbReference>
<keyword evidence="3 6" id="KW-0255">Endonuclease</keyword>
<dbReference type="GO" id="GO:0001682">
    <property type="term" value="P:tRNA 5'-leader removal"/>
    <property type="evidence" value="ECO:0007669"/>
    <property type="project" value="UniProtKB-UniRule"/>
</dbReference>
<keyword evidence="5 6" id="KW-0694">RNA-binding</keyword>
<dbReference type="STRING" id="1437874.CSPHI_12095"/>
<reference evidence="8 9" key="1">
    <citation type="submission" date="2014-08" db="EMBL/GenBank/DDBJ databases">
        <title>Complete genome sequence of Corynebacterium sphenisci CECT 5990(T) (=DSM 44792(T)), isolated from healthy wild penguins.</title>
        <authorList>
            <person name="Ruckert C."/>
            <person name="Albersmeier A."/>
            <person name="Winkler A."/>
            <person name="Kalinowski J."/>
        </authorList>
    </citation>
    <scope>NUCLEOTIDE SEQUENCE [LARGE SCALE GENOMIC DNA]</scope>
    <source>
        <strain evidence="8 9">DSM 44792</strain>
    </source>
</reference>
<evidence type="ECO:0000256" key="6">
    <source>
        <dbReference type="HAMAP-Rule" id="MF_00227"/>
    </source>
</evidence>
<dbReference type="InterPro" id="IPR020568">
    <property type="entry name" value="Ribosomal_Su5_D2-typ_SF"/>
</dbReference>
<evidence type="ECO:0000256" key="2">
    <source>
        <dbReference type="ARBA" id="ARBA00022722"/>
    </source>
</evidence>
<comment type="function">
    <text evidence="6">RNaseP catalyzes the removal of the 5'-leader sequence from pre-tRNA to produce the mature 5'-terminus. It can also cleave other RNA substrates such as 4.5S RNA. The protein component plays an auxiliary but essential role in vivo by binding to the 5'-leader sequence and broadening the substrate specificity of the ribozyme.</text>
</comment>
<dbReference type="Gene3D" id="3.30.230.10">
    <property type="match status" value="1"/>
</dbReference>
<dbReference type="GO" id="GO:0042781">
    <property type="term" value="F:3'-tRNA processing endoribonuclease activity"/>
    <property type="evidence" value="ECO:0007669"/>
    <property type="project" value="TreeGrafter"/>
</dbReference>
<dbReference type="GO" id="GO:0000049">
    <property type="term" value="F:tRNA binding"/>
    <property type="evidence" value="ECO:0007669"/>
    <property type="project" value="UniProtKB-UniRule"/>
</dbReference>
<evidence type="ECO:0000256" key="5">
    <source>
        <dbReference type="ARBA" id="ARBA00022884"/>
    </source>
</evidence>
<dbReference type="SUPFAM" id="SSF54211">
    <property type="entry name" value="Ribosomal protein S5 domain 2-like"/>
    <property type="match status" value="1"/>
</dbReference>
<dbReference type="OrthoDB" id="196964at2"/>
<dbReference type="NCBIfam" id="TIGR00188">
    <property type="entry name" value="rnpA"/>
    <property type="match status" value="1"/>
</dbReference>
<dbReference type="RefSeq" id="WP_075693530.1">
    <property type="nucleotide sequence ID" value="NZ_CP009248.1"/>
</dbReference>
<dbReference type="HAMAP" id="MF_00227">
    <property type="entry name" value="RNase_P"/>
    <property type="match status" value="1"/>
</dbReference>
<dbReference type="InterPro" id="IPR014721">
    <property type="entry name" value="Ribsml_uS5_D2-typ_fold_subgr"/>
</dbReference>
<dbReference type="PANTHER" id="PTHR33992:SF1">
    <property type="entry name" value="RIBONUCLEASE P PROTEIN COMPONENT"/>
    <property type="match status" value="1"/>
</dbReference>
<evidence type="ECO:0000256" key="1">
    <source>
        <dbReference type="ARBA" id="ARBA00022694"/>
    </source>
</evidence>
<accession>A0A1L7D0F9</accession>
<evidence type="ECO:0000256" key="3">
    <source>
        <dbReference type="ARBA" id="ARBA00022759"/>
    </source>
</evidence>
<dbReference type="EC" id="3.1.26.5" evidence="6 7"/>
<evidence type="ECO:0000313" key="9">
    <source>
        <dbReference type="Proteomes" id="UP000185469"/>
    </source>
</evidence>
<comment type="similarity">
    <text evidence="6">Belongs to the RnpA family.</text>
</comment>
<keyword evidence="4 6" id="KW-0378">Hydrolase</keyword>
<protein>
    <recommendedName>
        <fullName evidence="6 7">Ribonuclease P protein component</fullName>
        <shortName evidence="6">RNase P protein</shortName>
        <shortName evidence="6">RNaseP protein</shortName>
        <ecNumber evidence="6 7">3.1.26.5</ecNumber>
    </recommendedName>
    <alternativeName>
        <fullName evidence="6">Protein C5</fullName>
    </alternativeName>
</protein>
<dbReference type="Proteomes" id="UP000185469">
    <property type="component" value="Chromosome"/>
</dbReference>
<dbReference type="AlphaFoldDB" id="A0A1L7D0F9"/>
<name>A0A1L7D0F9_9CORY</name>
<dbReference type="EMBL" id="CP009248">
    <property type="protein sequence ID" value="APT91577.1"/>
    <property type="molecule type" value="Genomic_DNA"/>
</dbReference>
<proteinExistence type="inferred from homology"/>
<keyword evidence="1 6" id="KW-0819">tRNA processing</keyword>
<comment type="subunit">
    <text evidence="6">Consists of a catalytic RNA component (M1 or rnpB) and a protein subunit.</text>
</comment>
<comment type="catalytic activity">
    <reaction evidence="6">
        <text>Endonucleolytic cleavage of RNA, removing 5'-extranucleotides from tRNA precursor.</text>
        <dbReference type="EC" id="3.1.26.5"/>
    </reaction>
</comment>
<gene>
    <name evidence="6 8" type="primary">rnpA</name>
    <name evidence="8" type="ORF">CSPHI_12095</name>
</gene>
<dbReference type="KEGG" id="csph:CSPHI_12095"/>
<evidence type="ECO:0000256" key="7">
    <source>
        <dbReference type="NCBIfam" id="TIGR00188"/>
    </source>
</evidence>
<organism evidence="8 9">
    <name type="scientific">Corynebacterium sphenisci DSM 44792</name>
    <dbReference type="NCBI Taxonomy" id="1437874"/>
    <lineage>
        <taxon>Bacteria</taxon>
        <taxon>Bacillati</taxon>
        <taxon>Actinomycetota</taxon>
        <taxon>Actinomycetes</taxon>
        <taxon>Mycobacteriales</taxon>
        <taxon>Corynebacteriaceae</taxon>
        <taxon>Corynebacterium</taxon>
    </lineage>
</organism>
<keyword evidence="9" id="KW-1185">Reference proteome</keyword>
<keyword evidence="2 6" id="KW-0540">Nuclease</keyword>
<dbReference type="PANTHER" id="PTHR33992">
    <property type="entry name" value="RIBONUCLEASE P PROTEIN COMPONENT"/>
    <property type="match status" value="1"/>
</dbReference>
<dbReference type="GO" id="GO:0004526">
    <property type="term" value="F:ribonuclease P activity"/>
    <property type="evidence" value="ECO:0007669"/>
    <property type="project" value="UniProtKB-UniRule"/>
</dbReference>